<feature type="transmembrane region" description="Helical" evidence="11">
    <location>
        <begin position="151"/>
        <end position="171"/>
    </location>
</feature>
<comment type="catalytic activity">
    <reaction evidence="1">
        <text>ATP + protein L-histidine = ADP + protein N-phospho-L-histidine.</text>
        <dbReference type="EC" id="2.7.13.3"/>
    </reaction>
</comment>
<dbReference type="GO" id="GO:0000155">
    <property type="term" value="F:phosphorelay sensor kinase activity"/>
    <property type="evidence" value="ECO:0007669"/>
    <property type="project" value="InterPro"/>
</dbReference>
<evidence type="ECO:0000313" key="13">
    <source>
        <dbReference type="EMBL" id="OPF88708.1"/>
    </source>
</evidence>
<dbReference type="InterPro" id="IPR036097">
    <property type="entry name" value="HisK_dim/P_sf"/>
</dbReference>
<dbReference type="SMART" id="SM00388">
    <property type="entry name" value="HisKA"/>
    <property type="match status" value="1"/>
</dbReference>
<comment type="caution">
    <text evidence="13">The sequence shown here is derived from an EMBL/GenBank/DDBJ whole genome shotgun (WGS) entry which is preliminary data.</text>
</comment>
<evidence type="ECO:0000256" key="6">
    <source>
        <dbReference type="ARBA" id="ARBA00022692"/>
    </source>
</evidence>
<proteinExistence type="predicted"/>
<dbReference type="RefSeq" id="WP_079348233.1">
    <property type="nucleotide sequence ID" value="NZ_MVAB01000001.1"/>
</dbReference>
<dbReference type="CDD" id="cd00082">
    <property type="entry name" value="HisKA"/>
    <property type="match status" value="1"/>
</dbReference>
<keyword evidence="14" id="KW-1185">Reference proteome</keyword>
<dbReference type="SUPFAM" id="SSF55874">
    <property type="entry name" value="ATPase domain of HSP90 chaperone/DNA topoisomerase II/histidine kinase"/>
    <property type="match status" value="1"/>
</dbReference>
<dbReference type="PROSITE" id="PS50109">
    <property type="entry name" value="HIS_KIN"/>
    <property type="match status" value="1"/>
</dbReference>
<dbReference type="Proteomes" id="UP000189970">
    <property type="component" value="Unassembled WGS sequence"/>
</dbReference>
<dbReference type="PANTHER" id="PTHR45528:SF8">
    <property type="entry name" value="HISTIDINE KINASE"/>
    <property type="match status" value="1"/>
</dbReference>
<keyword evidence="10 11" id="KW-0472">Membrane</keyword>
<accession>A0A1V4DJP7</accession>
<protein>
    <recommendedName>
        <fullName evidence="3">histidine kinase</fullName>
        <ecNumber evidence="3">2.7.13.3</ecNumber>
    </recommendedName>
</protein>
<evidence type="ECO:0000259" key="12">
    <source>
        <dbReference type="PROSITE" id="PS50109"/>
    </source>
</evidence>
<dbReference type="Gene3D" id="3.30.565.10">
    <property type="entry name" value="Histidine kinase-like ATPase, C-terminal domain"/>
    <property type="match status" value="1"/>
</dbReference>
<name>A0A1V4DJP7_9ENTE</name>
<dbReference type="EMBL" id="MVAB01000001">
    <property type="protein sequence ID" value="OPF88708.1"/>
    <property type="molecule type" value="Genomic_DNA"/>
</dbReference>
<evidence type="ECO:0000256" key="2">
    <source>
        <dbReference type="ARBA" id="ARBA00004141"/>
    </source>
</evidence>
<evidence type="ECO:0000256" key="4">
    <source>
        <dbReference type="ARBA" id="ARBA00022553"/>
    </source>
</evidence>
<dbReference type="SUPFAM" id="SSF47384">
    <property type="entry name" value="Homodimeric domain of signal transducing histidine kinase"/>
    <property type="match status" value="1"/>
</dbReference>
<dbReference type="InterPro" id="IPR005467">
    <property type="entry name" value="His_kinase_dom"/>
</dbReference>
<evidence type="ECO:0000256" key="9">
    <source>
        <dbReference type="ARBA" id="ARBA00023012"/>
    </source>
</evidence>
<organism evidence="13 14">
    <name type="scientific">Vagococcus martis</name>
    <dbReference type="NCBI Taxonomy" id="1768210"/>
    <lineage>
        <taxon>Bacteria</taxon>
        <taxon>Bacillati</taxon>
        <taxon>Bacillota</taxon>
        <taxon>Bacilli</taxon>
        <taxon>Lactobacillales</taxon>
        <taxon>Enterococcaceae</taxon>
        <taxon>Vagococcus</taxon>
    </lineage>
</organism>
<dbReference type="InterPro" id="IPR036890">
    <property type="entry name" value="HATPase_C_sf"/>
</dbReference>
<dbReference type="PRINTS" id="PR01780">
    <property type="entry name" value="LANTIREGPROT"/>
</dbReference>
<evidence type="ECO:0000256" key="5">
    <source>
        <dbReference type="ARBA" id="ARBA00022679"/>
    </source>
</evidence>
<feature type="transmembrane region" description="Helical" evidence="11">
    <location>
        <begin position="20"/>
        <end position="43"/>
    </location>
</feature>
<dbReference type="Pfam" id="PF02518">
    <property type="entry name" value="HATPase_c"/>
    <property type="match status" value="1"/>
</dbReference>
<evidence type="ECO:0000256" key="3">
    <source>
        <dbReference type="ARBA" id="ARBA00012438"/>
    </source>
</evidence>
<dbReference type="Gene3D" id="1.10.287.130">
    <property type="match status" value="1"/>
</dbReference>
<keyword evidence="5" id="KW-0808">Transferase</keyword>
<evidence type="ECO:0000313" key="14">
    <source>
        <dbReference type="Proteomes" id="UP000189970"/>
    </source>
</evidence>
<dbReference type="InterPro" id="IPR003594">
    <property type="entry name" value="HATPase_dom"/>
</dbReference>
<gene>
    <name evidence="13" type="ORF">BW731_11295</name>
</gene>
<keyword evidence="6 11" id="KW-0812">Transmembrane</keyword>
<dbReference type="EC" id="2.7.13.3" evidence="3"/>
<evidence type="ECO:0000256" key="8">
    <source>
        <dbReference type="ARBA" id="ARBA00022989"/>
    </source>
</evidence>
<keyword evidence="8 11" id="KW-1133">Transmembrane helix</keyword>
<evidence type="ECO:0000256" key="11">
    <source>
        <dbReference type="SAM" id="Phobius"/>
    </source>
</evidence>
<evidence type="ECO:0000256" key="10">
    <source>
        <dbReference type="ARBA" id="ARBA00023136"/>
    </source>
</evidence>
<dbReference type="PANTHER" id="PTHR45528">
    <property type="entry name" value="SENSOR HISTIDINE KINASE CPXA"/>
    <property type="match status" value="1"/>
</dbReference>
<keyword evidence="7" id="KW-0418">Kinase</keyword>
<sequence>MANRKGLTRLITTYAVMELLYTFFVIIFFFLLLNILVNTGIVYPANYPESQLGKVEKDFKSESWTPNQLPFFYEYEYIKNGQVVDSNISETYQPYVKKAQELGRASKDSFIGARVFRYYTTNDKELVVSYKLSPFFASQKLNQLIPHFEGFYLLVVFLVWISGFLFLIVRLTKILKREIKKISTASVYIQQQNLDYPRINSDYKEINDVLSTIDLLANDLKKSLQEQWQMQETERDLIESVTHDIRTPITLIKGNLELLDEEELTASSSERVKDIEKGVSRLEVYVEKLKQISSHVTEEKIPVSEDVLSRWIDVARLLCNTHQRQLSLMETDTSSIPLETENVTMALQNIISNSIEHSNLNSTITLDFRDLETEYRVTITDEGTGFSDIFLASSPSKYVSSKLDNTASHGLGLYHVKEMVERHNGTLLIENRPEKNQTGAKVTLVFKK</sequence>
<keyword evidence="9" id="KW-0902">Two-component regulatory system</keyword>
<evidence type="ECO:0000256" key="1">
    <source>
        <dbReference type="ARBA" id="ARBA00000085"/>
    </source>
</evidence>
<comment type="subcellular location">
    <subcellularLocation>
        <location evidence="2">Membrane</location>
        <topology evidence="2">Multi-pass membrane protein</topology>
    </subcellularLocation>
</comment>
<dbReference type="SMART" id="SM00387">
    <property type="entry name" value="HATPase_c"/>
    <property type="match status" value="1"/>
</dbReference>
<dbReference type="InterPro" id="IPR008358">
    <property type="entry name" value="Sig_transdc_His_kin/Pase_MprB"/>
</dbReference>
<dbReference type="InterPro" id="IPR003661">
    <property type="entry name" value="HisK_dim/P_dom"/>
</dbReference>
<dbReference type="GO" id="GO:0005886">
    <property type="term" value="C:plasma membrane"/>
    <property type="evidence" value="ECO:0007669"/>
    <property type="project" value="TreeGrafter"/>
</dbReference>
<feature type="domain" description="Histidine kinase" evidence="12">
    <location>
        <begin position="240"/>
        <end position="448"/>
    </location>
</feature>
<keyword evidence="4" id="KW-0597">Phosphoprotein</keyword>
<dbReference type="AlphaFoldDB" id="A0A1V4DJP7"/>
<dbReference type="Pfam" id="PF00512">
    <property type="entry name" value="HisKA"/>
    <property type="match status" value="1"/>
</dbReference>
<reference evidence="13 14" key="1">
    <citation type="submission" date="2017-02" db="EMBL/GenBank/DDBJ databases">
        <title>Vagococcus cremeus sp. nov., isolated from the small intestine of a marten, Martes flavigula.</title>
        <authorList>
            <person name="Tak E.J."/>
            <person name="Bae J.-W."/>
        </authorList>
    </citation>
    <scope>NUCLEOTIDE SEQUENCE [LARGE SCALE GENOMIC DNA]</scope>
    <source>
        <strain evidence="13 14">D7T301</strain>
    </source>
</reference>
<evidence type="ECO:0000256" key="7">
    <source>
        <dbReference type="ARBA" id="ARBA00022777"/>
    </source>
</evidence>
<dbReference type="InterPro" id="IPR050398">
    <property type="entry name" value="HssS/ArlS-like"/>
</dbReference>